<sequence>MTDKKITDLFSLEDKVVVIVGGKGVYGNALTEAFAKAGARVFTGARRLEPLEANAAELRDEGYDVTAFPCDQADEESLFTFRDSIFKETDHIDALVLNAVARTTSDWNCPKEEYEESMKVNATGLFLATRTLGDTMVDQRHGSIIIIGSMQGMIGPDWTLYEGQNMFNAANAAPDYFFHKSGDINFARFCASHYGPYNIRVNCVSPGGCRSEHQTEVFAERYGVRTQLGRMAEPVDLVGTVMFLAMDASGYVTGTNIPVDGGYTAK</sequence>
<dbReference type="InterPro" id="IPR036291">
    <property type="entry name" value="NAD(P)-bd_dom_sf"/>
</dbReference>
<dbReference type="SUPFAM" id="SSF51735">
    <property type="entry name" value="NAD(P)-binding Rossmann-fold domains"/>
    <property type="match status" value="1"/>
</dbReference>
<dbReference type="KEGG" id="whj:H9Q79_16580"/>
<protein>
    <submittedName>
        <fullName evidence="2">SDR family oxidoreductase</fullName>
    </submittedName>
</protein>
<dbReference type="PANTHER" id="PTHR42760">
    <property type="entry name" value="SHORT-CHAIN DEHYDROGENASES/REDUCTASES FAMILY MEMBER"/>
    <property type="match status" value="1"/>
</dbReference>
<dbReference type="EMBL" id="CP060635">
    <property type="protein sequence ID" value="QNM08456.1"/>
    <property type="molecule type" value="Genomic_DNA"/>
</dbReference>
<proteinExistence type="inferred from homology"/>
<gene>
    <name evidence="2" type="ORF">H9Q79_16580</name>
</gene>
<accession>A0A7G9GCC4</accession>
<evidence type="ECO:0000313" key="2">
    <source>
        <dbReference type="EMBL" id="QNM08456.1"/>
    </source>
</evidence>
<dbReference type="InterPro" id="IPR002347">
    <property type="entry name" value="SDR_fam"/>
</dbReference>
<dbReference type="Pfam" id="PF13561">
    <property type="entry name" value="adh_short_C2"/>
    <property type="match status" value="1"/>
</dbReference>
<dbReference type="GO" id="GO:0016616">
    <property type="term" value="F:oxidoreductase activity, acting on the CH-OH group of donors, NAD or NADP as acceptor"/>
    <property type="evidence" value="ECO:0007669"/>
    <property type="project" value="TreeGrafter"/>
</dbReference>
<evidence type="ECO:0000256" key="1">
    <source>
        <dbReference type="ARBA" id="ARBA00006484"/>
    </source>
</evidence>
<dbReference type="Proteomes" id="UP000515860">
    <property type="component" value="Chromosome"/>
</dbReference>
<dbReference type="AlphaFoldDB" id="A0A7G9GCC4"/>
<comment type="similarity">
    <text evidence="1">Belongs to the short-chain dehydrogenases/reductases (SDR) family.</text>
</comment>
<reference evidence="2 3" key="1">
    <citation type="submission" date="2020-08" db="EMBL/GenBank/DDBJ databases">
        <authorList>
            <person name="Liu C."/>
            <person name="Sun Q."/>
        </authorList>
    </citation>
    <scope>NUCLEOTIDE SEQUENCE [LARGE SCALE GENOMIC DNA]</scope>
    <source>
        <strain evidence="2 3">NSJ-29</strain>
    </source>
</reference>
<evidence type="ECO:0000313" key="3">
    <source>
        <dbReference type="Proteomes" id="UP000515860"/>
    </source>
</evidence>
<dbReference type="RefSeq" id="WP_118646363.1">
    <property type="nucleotide sequence ID" value="NZ_CP060635.1"/>
</dbReference>
<dbReference type="PRINTS" id="PR00081">
    <property type="entry name" value="GDHRDH"/>
</dbReference>
<dbReference type="Gene3D" id="3.40.50.720">
    <property type="entry name" value="NAD(P)-binding Rossmann-like Domain"/>
    <property type="match status" value="1"/>
</dbReference>
<keyword evidence="3" id="KW-1185">Reference proteome</keyword>
<organism evidence="2 3">
    <name type="scientific">Wansuia hejianensis</name>
    <dbReference type="NCBI Taxonomy" id="2763667"/>
    <lineage>
        <taxon>Bacteria</taxon>
        <taxon>Bacillati</taxon>
        <taxon>Bacillota</taxon>
        <taxon>Clostridia</taxon>
        <taxon>Lachnospirales</taxon>
        <taxon>Lachnospiraceae</taxon>
        <taxon>Wansuia</taxon>
    </lineage>
</organism>
<name>A0A7G9GCC4_9FIRM</name>